<dbReference type="InterPro" id="IPR055385">
    <property type="entry name" value="GpJ_HDII-ins2"/>
</dbReference>
<dbReference type="Pfam" id="PF09327">
    <property type="entry name" value="Phage_Tail_Tip"/>
    <property type="match status" value="1"/>
</dbReference>
<evidence type="ECO:0000256" key="1">
    <source>
        <dbReference type="SAM" id="Coils"/>
    </source>
</evidence>
<dbReference type="InterPro" id="IPR003961">
    <property type="entry name" value="FN3_dom"/>
</dbReference>
<evidence type="ECO:0000259" key="3">
    <source>
        <dbReference type="PROSITE" id="PS50853"/>
    </source>
</evidence>
<dbReference type="Proteomes" id="UP000010369">
    <property type="component" value="Segment"/>
</dbReference>
<proteinExistence type="predicted"/>
<dbReference type="OrthoDB" id="25at10239"/>
<evidence type="ECO:0000313" key="4">
    <source>
        <dbReference type="EMBL" id="AFH20708.1"/>
    </source>
</evidence>
<dbReference type="RefSeq" id="YP_007151690.1">
    <property type="nucleotide sequence ID" value="NC_019768.1"/>
</dbReference>
<name>K7P868_9CAUD</name>
<dbReference type="PROSITE" id="PS50853">
    <property type="entry name" value="FN3"/>
    <property type="match status" value="1"/>
</dbReference>
<evidence type="ECO:0000256" key="2">
    <source>
        <dbReference type="SAM" id="MobiDB-lite"/>
    </source>
</evidence>
<dbReference type="InterPro" id="IPR015406">
    <property type="entry name" value="GpJ_CSF"/>
</dbReference>
<dbReference type="Gene3D" id="1.20.1480.30">
    <property type="entry name" value="Designed four-helix bundle protein"/>
    <property type="match status" value="1"/>
</dbReference>
<dbReference type="InterPro" id="IPR013783">
    <property type="entry name" value="Ig-like_fold"/>
</dbReference>
<feature type="domain" description="Fibronectin type-III" evidence="3">
    <location>
        <begin position="623"/>
        <end position="717"/>
    </location>
</feature>
<dbReference type="KEGG" id="vg:14182792"/>
<reference evidence="4 5" key="1">
    <citation type="submission" date="2011-11" db="EMBL/GenBank/DDBJ databases">
        <title>The genomes of several lambdoid coliphages.</title>
        <authorList>
            <person name="Refardt D."/>
            <person name="Gencoglu M."/>
            <person name="Kunzli-Gontarczyk M."/>
            <person name="Bruggmann R."/>
            <person name="Kropinski A.M."/>
        </authorList>
    </citation>
    <scope>NUCLEOTIDE SEQUENCE [LARGE SCALE GENOMIC DNA]</scope>
</reference>
<gene>
    <name evidence="4" type="ORF">HK106_020</name>
</gene>
<dbReference type="Pfam" id="PF24801">
    <property type="entry name" value="FNIII-A_GpJ"/>
    <property type="match status" value="1"/>
</dbReference>
<accession>K7P868</accession>
<sequence length="1183" mass="127953">MATDKVLKGRKGGSSSSRTPTEQPDDLQSVAKAKILVALGEGEFAGQLTGKDIYLDGTALENADGSQNFSGVTWEFRAGTQAQKYIQGIPGTENEISVGTEVSSATAWTRTFTNTQLSAVRLRLKWPSLFKQEDDGDLVGYSVNYAIDLQTDGGAWQTVLNTSVTGKTTSGYERSHRIDLPQAGSTWTIRLRKITSDANSAKIGDTMMLQSFTEVIDAKLRYPNTALLYVEFDSSQFNGSIPQISCEPRGRVIRVPDTYDPETRTYSGTWTGAFKWAWTDNPAWIFYDLVVSDRFGLGHRLTAANIDKWTLYQVAQYCDQMVPDGKGGNGTEPRYTCNVYIQDRNDAYTVLRDFAAIFRGMTYWGGDQIVALADMPRDVDYSYTRANVVGGRFTYSSSTTKSRYTTALVSWSDPGNAYADAMEPVFEQALVARYGFNQLEMTAIGCTRQSEANRKGRWGILTNNKDRVVSFDVGLDGNIPQPGYIIAVADELLSGKVMGGRISAVNGRVIKLDRVADAAPGDRLILNLPSGASQSRTIQAVNGESVTVTTAYSETPQAEAVWVVESDELYAQQYRVVSVSDNGDGTFSITGAWHDPDKYARIDTGAIIDQRPVSVIPPGNQSPPANIVISSFSVVQQNISVETMRVSWDQAQNAIAYEAQWRRNDGNWVNVPRTSTTSFDVPGIYAGRYLVRVRAINAAEISSGWGYSEEKTLTGKVGNPPKPVGFIASENVVFGIELNWGFPANTDDTLKTEIQYSLTGTEDDAMLLADVPYPQRKYQQMGLKAGQIFWYRAQLVDRSGNESGYTGWVRGQASIDVSDITDVILEDIKGSETFKDLIENAVDSNEKIAGMADDIKQANDELEQHAKDIAKNAQDVGKVQTSVNELSSTVGNVSSSLSQLEQTVATADTALGQRIDSISVSMDGMTGGVKNSAIAIIQNGLAQVAARKTLSASVAGNSANLDRIDEVIVNDREATARSLLSLQTDVNGNKASINSLNQTFSDYQQATATQINGITATVNGHTSAITTNAQAIANVNGDLSAMYNIKVGVSSNGQYYAAGMGIGVENTPSGMQSQVIFLADRFAVTTAAGNSVALPFVIQNGQTFIRASFIQDGTISNAKIGNFIQSNNYVAGSAGWKLDKGGTFENYGSTAGEGAMKLTNQTISVKDGSNVLRVQVGRLTGVF</sequence>
<feature type="region of interest" description="Disordered" evidence="2">
    <location>
        <begin position="1"/>
        <end position="27"/>
    </location>
</feature>
<evidence type="ECO:0000313" key="5">
    <source>
        <dbReference type="Proteomes" id="UP000010369"/>
    </source>
</evidence>
<dbReference type="SUPFAM" id="SSF49265">
    <property type="entry name" value="Fibronectin type III"/>
    <property type="match status" value="1"/>
</dbReference>
<keyword evidence="5" id="KW-1185">Reference proteome</keyword>
<dbReference type="Pfam" id="PF13550">
    <property type="entry name" value="Phage-tail_3"/>
    <property type="match status" value="1"/>
</dbReference>
<dbReference type="InterPro" id="IPR053171">
    <property type="entry name" value="Viral_Tip_Attach_Protein"/>
</dbReference>
<dbReference type="GeneID" id="14182792"/>
<dbReference type="Gene3D" id="2.60.40.10">
    <property type="entry name" value="Immunoglobulins"/>
    <property type="match status" value="1"/>
</dbReference>
<dbReference type="InterPro" id="IPR036116">
    <property type="entry name" value="FN3_sf"/>
</dbReference>
<protein>
    <submittedName>
        <fullName evidence="4">Central tail fiber J</fullName>
    </submittedName>
</protein>
<dbReference type="CDD" id="cd00063">
    <property type="entry name" value="FN3"/>
    <property type="match status" value="1"/>
</dbReference>
<dbReference type="PANTHER" id="PTHR36251:SF2">
    <property type="entry name" value="GIFSY-2 PROPHAGE HOST SPECIFICITY PROTEIN J, PHAGE LAMBDA"/>
    <property type="match status" value="1"/>
</dbReference>
<feature type="coiled-coil region" evidence="1">
    <location>
        <begin position="848"/>
        <end position="875"/>
    </location>
</feature>
<dbReference type="SMART" id="SM00060">
    <property type="entry name" value="FN3"/>
    <property type="match status" value="2"/>
</dbReference>
<dbReference type="EMBL" id="JQ086369">
    <property type="protein sequence ID" value="AFH20708.1"/>
    <property type="molecule type" value="Genomic_DNA"/>
</dbReference>
<keyword evidence="1" id="KW-0175">Coiled coil</keyword>
<dbReference type="InterPro" id="IPR032876">
    <property type="entry name" value="J_dom"/>
</dbReference>
<dbReference type="PANTHER" id="PTHR36251">
    <property type="entry name" value="FELS-1 PROPHAGE HOST SPECIFICITY PROTEIN-RELATED"/>
    <property type="match status" value="1"/>
</dbReference>
<organism evidence="4 5">
    <name type="scientific">Escherichia phage HK106</name>
    <dbReference type="NCBI Taxonomy" id="432198"/>
    <lineage>
        <taxon>Viruses</taxon>
        <taxon>Duplodnaviria</taxon>
        <taxon>Heunggongvirae</taxon>
        <taxon>Uroviricota</taxon>
        <taxon>Caudoviricetes</taxon>
        <taxon>Hendrixvirinae</taxon>
        <taxon>Wanchaivirus</taxon>
        <taxon>Wanchaivirus HK106</taxon>
    </lineage>
</organism>